<protein>
    <recommendedName>
        <fullName evidence="4">PRC-barrel domain-containing protein</fullName>
    </recommendedName>
</protein>
<name>A0ABT5JQT3_9SPHN</name>
<comment type="caution">
    <text evidence="2">The sequence shown here is derived from an EMBL/GenBank/DDBJ whole genome shotgun (WGS) entry which is preliminary data.</text>
</comment>
<feature type="chain" id="PRO_5045840475" description="PRC-barrel domain-containing protein" evidence="1">
    <location>
        <begin position="23"/>
        <end position="198"/>
    </location>
</feature>
<accession>A0ABT5JQT3</accession>
<reference evidence="2 3" key="1">
    <citation type="submission" date="2022-10" db="EMBL/GenBank/DDBJ databases">
        <title>Erythrobacter sp. sf7 Genome sequencing.</title>
        <authorList>
            <person name="Park S."/>
        </authorList>
    </citation>
    <scope>NUCLEOTIDE SEQUENCE [LARGE SCALE GENOMIC DNA]</scope>
    <source>
        <strain evidence="3">sf7</strain>
    </source>
</reference>
<dbReference type="Proteomes" id="UP001216558">
    <property type="component" value="Unassembled WGS sequence"/>
</dbReference>
<organism evidence="2 3">
    <name type="scientific">Erythrobacter fulvus</name>
    <dbReference type="NCBI Taxonomy" id="2987523"/>
    <lineage>
        <taxon>Bacteria</taxon>
        <taxon>Pseudomonadati</taxon>
        <taxon>Pseudomonadota</taxon>
        <taxon>Alphaproteobacteria</taxon>
        <taxon>Sphingomonadales</taxon>
        <taxon>Erythrobacteraceae</taxon>
        <taxon>Erythrobacter/Porphyrobacter group</taxon>
        <taxon>Erythrobacter</taxon>
    </lineage>
</organism>
<dbReference type="EMBL" id="JAQQXQ010000007">
    <property type="protein sequence ID" value="MDC8755138.1"/>
    <property type="molecule type" value="Genomic_DNA"/>
</dbReference>
<keyword evidence="3" id="KW-1185">Reference proteome</keyword>
<keyword evidence="1" id="KW-0732">Signal</keyword>
<evidence type="ECO:0008006" key="4">
    <source>
        <dbReference type="Google" id="ProtNLM"/>
    </source>
</evidence>
<dbReference type="RefSeq" id="WP_273678343.1">
    <property type="nucleotide sequence ID" value="NZ_JAQQXQ010000007.1"/>
</dbReference>
<feature type="signal peptide" evidence="1">
    <location>
        <begin position="1"/>
        <end position="22"/>
    </location>
</feature>
<evidence type="ECO:0000256" key="1">
    <source>
        <dbReference type="SAM" id="SignalP"/>
    </source>
</evidence>
<gene>
    <name evidence="2" type="ORF">OIK40_10860</name>
</gene>
<evidence type="ECO:0000313" key="3">
    <source>
        <dbReference type="Proteomes" id="UP001216558"/>
    </source>
</evidence>
<evidence type="ECO:0000313" key="2">
    <source>
        <dbReference type="EMBL" id="MDC8755138.1"/>
    </source>
</evidence>
<proteinExistence type="predicted"/>
<sequence>MKSAKLALLATLLATAPVVAHAQDVGATVYGNDGNPIGTVESVANGVVTIDTGKHKAPIPADLIGTGETGPSINATKGQIDAMMDAQVAEANAKRDAALVEGAAVVSADGMPAGTVYTIDSEDAVIVQNDAGIVTLTRESFAVSPEGALMALYSAQQLTANTVSVPEGAEILTPAQARAKEAEMASSSEGEAATGASM</sequence>